<name>A0A4R3XWE2_9PROT</name>
<proteinExistence type="predicted"/>
<dbReference type="Proteomes" id="UP000295367">
    <property type="component" value="Unassembled WGS sequence"/>
</dbReference>
<dbReference type="AlphaFoldDB" id="A0A4R3XWE2"/>
<accession>A0A4R3XWE2</accession>
<organism evidence="2 3">
    <name type="scientific">Sulfurirhabdus autotrophica</name>
    <dbReference type="NCBI Taxonomy" id="1706046"/>
    <lineage>
        <taxon>Bacteria</taxon>
        <taxon>Pseudomonadati</taxon>
        <taxon>Pseudomonadota</taxon>
        <taxon>Betaproteobacteria</taxon>
        <taxon>Nitrosomonadales</taxon>
        <taxon>Sulfuricellaceae</taxon>
        <taxon>Sulfurirhabdus</taxon>
    </lineage>
</organism>
<keyword evidence="3" id="KW-1185">Reference proteome</keyword>
<protein>
    <submittedName>
        <fullName evidence="2">Uncharacterized protein</fullName>
    </submittedName>
</protein>
<dbReference type="InterPro" id="IPR035923">
    <property type="entry name" value="TT1751-like_sf"/>
</dbReference>
<feature type="signal peptide" evidence="1">
    <location>
        <begin position="1"/>
        <end position="23"/>
    </location>
</feature>
<dbReference type="RefSeq" id="WP_124945036.1">
    <property type="nucleotide sequence ID" value="NZ_BHVT01000007.1"/>
</dbReference>
<evidence type="ECO:0000313" key="3">
    <source>
        <dbReference type="Proteomes" id="UP000295367"/>
    </source>
</evidence>
<dbReference type="SUPFAM" id="SSF103247">
    <property type="entry name" value="TT1751-like"/>
    <property type="match status" value="1"/>
</dbReference>
<evidence type="ECO:0000256" key="1">
    <source>
        <dbReference type="SAM" id="SignalP"/>
    </source>
</evidence>
<dbReference type="OrthoDB" id="9814711at2"/>
<comment type="caution">
    <text evidence="2">The sequence shown here is derived from an EMBL/GenBank/DDBJ whole genome shotgun (WGS) entry which is preliminary data.</text>
</comment>
<dbReference type="EMBL" id="SMCO01000020">
    <property type="protein sequence ID" value="TCV82558.1"/>
    <property type="molecule type" value="Genomic_DNA"/>
</dbReference>
<evidence type="ECO:0000313" key="2">
    <source>
        <dbReference type="EMBL" id="TCV82558.1"/>
    </source>
</evidence>
<reference evidence="2 3" key="1">
    <citation type="submission" date="2019-03" db="EMBL/GenBank/DDBJ databases">
        <title>Genomic Encyclopedia of Type Strains, Phase IV (KMG-IV): sequencing the most valuable type-strain genomes for metagenomic binning, comparative biology and taxonomic classification.</title>
        <authorList>
            <person name="Goeker M."/>
        </authorList>
    </citation>
    <scope>NUCLEOTIDE SEQUENCE [LARGE SCALE GENOMIC DNA]</scope>
    <source>
        <strain evidence="2 3">DSM 100309</strain>
    </source>
</reference>
<feature type="chain" id="PRO_5020184768" evidence="1">
    <location>
        <begin position="24"/>
        <end position="304"/>
    </location>
</feature>
<gene>
    <name evidence="2" type="ORF">EDC63_12052</name>
</gene>
<keyword evidence="1" id="KW-0732">Signal</keyword>
<sequence length="304" mass="33191">MNSLIKSFFLMALMLLGIATAMADDVLKPFILGSKGPGTVAEKVDLAKKALTEQGFAIAGTYSPYPGATILIVTNDELKRNAAQSEHGGFGAMQRVSVTKVSDEVQVSYTNPVYQANAYRMKGDLKSVADKLGTALGKIEEFGARGLTARQLRKYHYMVGMEYFDEPSLLAEYDSYEEAIKGVEAGLAAGKGGVSKVYRIDIPGKKEAVFGVALKGGENKYMDDKFIMSEIDFKDVKSTAHLPYEMLVAGNKVYALYARFRIATSFPDLAMMGKNSFMNIMKSPEEIRKALVTAAGGKEEKSMW</sequence>